<name>A0A366WYN3_9RHOB</name>
<dbReference type="EMBL" id="QOCE01000029">
    <property type="protein sequence ID" value="RBW55550.1"/>
    <property type="molecule type" value="Genomic_DNA"/>
</dbReference>
<evidence type="ECO:0000313" key="1">
    <source>
        <dbReference type="EMBL" id="RBW55550.1"/>
    </source>
</evidence>
<organism evidence="1 2">
    <name type="scientific">Phaeobacter gallaeciensis</name>
    <dbReference type="NCBI Taxonomy" id="60890"/>
    <lineage>
        <taxon>Bacteria</taxon>
        <taxon>Pseudomonadati</taxon>
        <taxon>Pseudomonadota</taxon>
        <taxon>Alphaproteobacteria</taxon>
        <taxon>Rhodobacterales</taxon>
        <taxon>Roseobacteraceae</taxon>
        <taxon>Phaeobacter</taxon>
    </lineage>
</organism>
<gene>
    <name evidence="1" type="ORF">DS909_10605</name>
</gene>
<evidence type="ECO:0000313" key="2">
    <source>
        <dbReference type="Proteomes" id="UP000252706"/>
    </source>
</evidence>
<reference evidence="1 2" key="1">
    <citation type="submission" date="2018-07" db="EMBL/GenBank/DDBJ databases">
        <title>Modular assembly of carbohydrate-degrading microbial communities in the ocean.</title>
        <authorList>
            <person name="Enke T.N."/>
            <person name="Datta M.S."/>
            <person name="Schwartzman J.A."/>
            <person name="Cermak N."/>
            <person name="Schmitz D.A."/>
            <person name="Barrere J."/>
            <person name="Cordero O.X."/>
        </authorList>
    </citation>
    <scope>NUCLEOTIDE SEQUENCE [LARGE SCALE GENOMIC DNA]</scope>
    <source>
        <strain evidence="1 2">C3M10</strain>
    </source>
</reference>
<proteinExistence type="predicted"/>
<dbReference type="Proteomes" id="UP000252706">
    <property type="component" value="Unassembled WGS sequence"/>
</dbReference>
<protein>
    <submittedName>
        <fullName evidence="1">Uncharacterized protein</fullName>
    </submittedName>
</protein>
<sequence length="75" mass="8399">MPQVSRNTCLSLSLQRLIVQVHAFKSQEASPMSIVKVTIACFSLMILTACDPSNVDPEALEYHRANREAYLYQGL</sequence>
<accession>A0A366WYN3</accession>
<dbReference type="AlphaFoldDB" id="A0A366WYN3"/>
<comment type="caution">
    <text evidence="1">The sequence shown here is derived from an EMBL/GenBank/DDBJ whole genome shotgun (WGS) entry which is preliminary data.</text>
</comment>